<protein>
    <submittedName>
        <fullName evidence="1">Uncharacterized protein</fullName>
    </submittedName>
</protein>
<feature type="non-terminal residue" evidence="1">
    <location>
        <position position="1"/>
    </location>
</feature>
<organism evidence="1">
    <name type="scientific">Arion vulgaris</name>
    <dbReference type="NCBI Taxonomy" id="1028688"/>
    <lineage>
        <taxon>Eukaryota</taxon>
        <taxon>Metazoa</taxon>
        <taxon>Spiralia</taxon>
        <taxon>Lophotrochozoa</taxon>
        <taxon>Mollusca</taxon>
        <taxon>Gastropoda</taxon>
        <taxon>Heterobranchia</taxon>
        <taxon>Euthyneura</taxon>
        <taxon>Panpulmonata</taxon>
        <taxon>Eupulmonata</taxon>
        <taxon>Stylommatophora</taxon>
        <taxon>Helicina</taxon>
        <taxon>Arionoidea</taxon>
        <taxon>Arionidae</taxon>
        <taxon>Arion</taxon>
    </lineage>
</organism>
<evidence type="ECO:0000313" key="1">
    <source>
        <dbReference type="EMBL" id="CEK61001.1"/>
    </source>
</evidence>
<reference evidence="1" key="1">
    <citation type="submission" date="2014-12" db="EMBL/GenBank/DDBJ databases">
        <title>Insight into the proteome of Arion vulgaris.</title>
        <authorList>
            <person name="Aradska J."/>
            <person name="Bulat T."/>
            <person name="Smidak R."/>
            <person name="Sarate P."/>
            <person name="Gangsoo J."/>
            <person name="Sialana F."/>
            <person name="Bilban M."/>
            <person name="Lubec G."/>
        </authorList>
    </citation>
    <scope>NUCLEOTIDE SEQUENCE</scope>
    <source>
        <tissue evidence="1">Skin</tissue>
    </source>
</reference>
<gene>
    <name evidence="1" type="primary">ORF41011</name>
</gene>
<dbReference type="AlphaFoldDB" id="A0A0B6YZ88"/>
<proteinExistence type="predicted"/>
<feature type="non-terminal residue" evidence="1">
    <location>
        <position position="73"/>
    </location>
</feature>
<sequence length="73" mass="8201">VKRALSFHAKPPEISNKQFVKTAVRRSLLSSQFPASKKTCIDLASCDRVDDTDYSFSKLKSSGIVKKTNHQFL</sequence>
<dbReference type="EMBL" id="HACG01014136">
    <property type="protein sequence ID" value="CEK61001.1"/>
    <property type="molecule type" value="Transcribed_RNA"/>
</dbReference>
<accession>A0A0B6YZ88</accession>
<name>A0A0B6YZ88_9EUPU</name>